<name>A0A1D2VKJ5_9ASCO</name>
<evidence type="ECO:0000313" key="7">
    <source>
        <dbReference type="Proteomes" id="UP000095038"/>
    </source>
</evidence>
<keyword evidence="2 5" id="KW-0853">WD repeat</keyword>
<organism evidence="6 7">
    <name type="scientific">Ascoidea rubescens DSM 1968</name>
    <dbReference type="NCBI Taxonomy" id="1344418"/>
    <lineage>
        <taxon>Eukaryota</taxon>
        <taxon>Fungi</taxon>
        <taxon>Dikarya</taxon>
        <taxon>Ascomycota</taxon>
        <taxon>Saccharomycotina</taxon>
        <taxon>Saccharomycetes</taxon>
        <taxon>Ascoideaceae</taxon>
        <taxon>Ascoidea</taxon>
    </lineage>
</organism>
<dbReference type="PROSITE" id="PS50082">
    <property type="entry name" value="WD_REPEATS_2"/>
    <property type="match status" value="1"/>
</dbReference>
<sequence length="464" mass="51846">MVSPTKLQSVPLPFNKQIQILQHKIQLIDNDRQLLERQITKKLDGLKDTSLTEVTALLPNLVKITKNQLNLKNYYNMRGHGNQIQCMKWASDSRHLLSADCDHKMLYWDATIGLKIGILKLNSTEYTISCDISPSSRLIAVGCLDNRCSIFRLPDYESIFNRSINYDNHIKSNEPRQNNIELSTLFTSPSLLTVLAVQDKDGSIQTCEFLDDSSILTTSSKNIHLWDINKSIAVRTYEQNLSEILAVTTNIRDRGIRNGNLFIAGGVNGSIKIYDHRSPSSIAKLSIPLEYNPFNNRNIFNDVTSLKFLPKDNYYAVGTSLKSIYFYDIRVGSVELDKFLINSPANSEFSKINKFNMDISPVSENYGTSYGYNASPSSASIASTTDDDGIMDISFSKSGRLMFTAVDGIGGLVWDTLTGCIINKIDGRECDIRHISVSPDGLAVATDSLKKATVNIWSSSPDYQ</sequence>
<keyword evidence="7" id="KW-1185">Reference proteome</keyword>
<evidence type="ECO:0000256" key="5">
    <source>
        <dbReference type="PROSITE-ProRule" id="PRU00221"/>
    </source>
</evidence>
<dbReference type="RefSeq" id="XP_020048436.1">
    <property type="nucleotide sequence ID" value="XM_020190448.1"/>
</dbReference>
<feature type="repeat" description="WD" evidence="5">
    <location>
        <begin position="77"/>
        <end position="109"/>
    </location>
</feature>
<dbReference type="AlphaFoldDB" id="A0A1D2VKJ5"/>
<proteinExistence type="inferred from homology"/>
<dbReference type="Gene3D" id="2.130.10.10">
    <property type="entry name" value="YVTN repeat-like/Quinoprotein amine dehydrogenase"/>
    <property type="match status" value="2"/>
</dbReference>
<dbReference type="STRING" id="1344418.A0A1D2VKJ5"/>
<dbReference type="InParanoid" id="A0A1D2VKJ5"/>
<evidence type="ECO:0000313" key="6">
    <source>
        <dbReference type="EMBL" id="ODV62129.1"/>
    </source>
</evidence>
<dbReference type="PRINTS" id="PR00319">
    <property type="entry name" value="GPROTEINB"/>
</dbReference>
<dbReference type="OrthoDB" id="10255630at2759"/>
<dbReference type="GO" id="GO:0007165">
    <property type="term" value="P:signal transduction"/>
    <property type="evidence" value="ECO:0007669"/>
    <property type="project" value="UniProtKB-KW"/>
</dbReference>
<accession>A0A1D2VKJ5</accession>
<dbReference type="EMBL" id="KV454478">
    <property type="protein sequence ID" value="ODV62129.1"/>
    <property type="molecule type" value="Genomic_DNA"/>
</dbReference>
<evidence type="ECO:0000256" key="1">
    <source>
        <dbReference type="ARBA" id="ARBA00009768"/>
    </source>
</evidence>
<protein>
    <submittedName>
        <fullName evidence="6">WD40 repeat-like protein</fullName>
    </submittedName>
</protein>
<gene>
    <name evidence="6" type="ORF">ASCRUDRAFT_33645</name>
</gene>
<evidence type="ECO:0000256" key="3">
    <source>
        <dbReference type="ARBA" id="ARBA00022737"/>
    </source>
</evidence>
<reference evidence="7" key="1">
    <citation type="submission" date="2016-05" db="EMBL/GenBank/DDBJ databases">
        <title>Comparative genomics of biotechnologically important yeasts.</title>
        <authorList>
            <consortium name="DOE Joint Genome Institute"/>
            <person name="Riley R."/>
            <person name="Haridas S."/>
            <person name="Wolfe K.H."/>
            <person name="Lopes M.R."/>
            <person name="Hittinger C.T."/>
            <person name="Goker M."/>
            <person name="Salamov A."/>
            <person name="Wisecaver J."/>
            <person name="Long T.M."/>
            <person name="Aerts A.L."/>
            <person name="Barry K."/>
            <person name="Choi C."/>
            <person name="Clum A."/>
            <person name="Coughlan A.Y."/>
            <person name="Deshpande S."/>
            <person name="Douglass A.P."/>
            <person name="Hanson S.J."/>
            <person name="Klenk H.-P."/>
            <person name="Labutti K."/>
            <person name="Lapidus A."/>
            <person name="Lindquist E."/>
            <person name="Lipzen A."/>
            <person name="Meier-Kolthoff J.P."/>
            <person name="Ohm R.A."/>
            <person name="Otillar R.P."/>
            <person name="Pangilinan J."/>
            <person name="Peng Y."/>
            <person name="Rokas A."/>
            <person name="Rosa C.A."/>
            <person name="Scheuner C."/>
            <person name="Sibirny A.A."/>
            <person name="Slot J.C."/>
            <person name="Stielow J.B."/>
            <person name="Sun H."/>
            <person name="Kurtzman C.P."/>
            <person name="Blackwell M."/>
            <person name="Grigoriev I.V."/>
            <person name="Jeffries T.W."/>
        </authorList>
    </citation>
    <scope>NUCLEOTIDE SEQUENCE [LARGE SCALE GENOMIC DNA]</scope>
    <source>
        <strain evidence="7">DSM 1968</strain>
    </source>
</reference>
<dbReference type="PROSITE" id="PS50294">
    <property type="entry name" value="WD_REPEATS_REGION"/>
    <property type="match status" value="1"/>
</dbReference>
<dbReference type="InterPro" id="IPR015943">
    <property type="entry name" value="WD40/YVTN_repeat-like_dom_sf"/>
</dbReference>
<dbReference type="Pfam" id="PF00400">
    <property type="entry name" value="WD40"/>
    <property type="match status" value="1"/>
</dbReference>
<dbReference type="SMART" id="SM00320">
    <property type="entry name" value="WD40"/>
    <property type="match status" value="7"/>
</dbReference>
<dbReference type="GeneID" id="30964084"/>
<keyword evidence="3" id="KW-0677">Repeat</keyword>
<comment type="similarity">
    <text evidence="1">Belongs to the WD repeat G protein beta family.</text>
</comment>
<dbReference type="PANTHER" id="PTHR19850">
    <property type="entry name" value="GUANINE NUCLEOTIDE-BINDING PROTEIN BETA G PROTEIN BETA"/>
    <property type="match status" value="1"/>
</dbReference>
<dbReference type="InterPro" id="IPR036322">
    <property type="entry name" value="WD40_repeat_dom_sf"/>
</dbReference>
<evidence type="ECO:0000256" key="2">
    <source>
        <dbReference type="ARBA" id="ARBA00022574"/>
    </source>
</evidence>
<dbReference type="InterPro" id="IPR001632">
    <property type="entry name" value="WD40_G-protein_beta-like"/>
</dbReference>
<dbReference type="SUPFAM" id="SSF50978">
    <property type="entry name" value="WD40 repeat-like"/>
    <property type="match status" value="1"/>
</dbReference>
<keyword evidence="4" id="KW-0807">Transducer</keyword>
<dbReference type="FunCoup" id="A0A1D2VKJ5">
    <property type="interactions" value="452"/>
</dbReference>
<dbReference type="InterPro" id="IPR001680">
    <property type="entry name" value="WD40_rpt"/>
</dbReference>
<evidence type="ECO:0000256" key="4">
    <source>
        <dbReference type="ARBA" id="ARBA00023224"/>
    </source>
</evidence>
<dbReference type="Proteomes" id="UP000095038">
    <property type="component" value="Unassembled WGS sequence"/>
</dbReference>
<dbReference type="InterPro" id="IPR016346">
    <property type="entry name" value="G-protein_beta_1-5"/>
</dbReference>